<dbReference type="Proteomes" id="UP000886998">
    <property type="component" value="Unassembled WGS sequence"/>
</dbReference>
<evidence type="ECO:0000313" key="2">
    <source>
        <dbReference type="Proteomes" id="UP000886998"/>
    </source>
</evidence>
<keyword evidence="2" id="KW-1185">Reference proteome</keyword>
<comment type="caution">
    <text evidence="1">The sequence shown here is derived from an EMBL/GenBank/DDBJ whole genome shotgun (WGS) entry which is preliminary data.</text>
</comment>
<name>A0A8X6XSM2_9ARAC</name>
<dbReference type="AlphaFoldDB" id="A0A8X6XSM2"/>
<proteinExistence type="predicted"/>
<dbReference type="EMBL" id="BMAV01012167">
    <property type="protein sequence ID" value="GFY58581.1"/>
    <property type="molecule type" value="Genomic_DNA"/>
</dbReference>
<accession>A0A8X6XSM2</accession>
<sequence length="125" mass="14272">MSRIEISCDFCGTVKERLQIIGIVEWCLVSPAAHTWINNPVPLGEKVRRSEARPWGNTPECIVQKLISRCFLRGTIVSQVSKPSQSRLIIDVATEIMVERKFWTCAVNTPAHLIPHSKSYKRPWE</sequence>
<reference evidence="1" key="1">
    <citation type="submission" date="2020-08" db="EMBL/GenBank/DDBJ databases">
        <title>Multicomponent nature underlies the extraordinary mechanical properties of spider dragline silk.</title>
        <authorList>
            <person name="Kono N."/>
            <person name="Nakamura H."/>
            <person name="Mori M."/>
            <person name="Yoshida Y."/>
            <person name="Ohtoshi R."/>
            <person name="Malay A.D."/>
            <person name="Moran D.A.P."/>
            <person name="Tomita M."/>
            <person name="Numata K."/>
            <person name="Arakawa K."/>
        </authorList>
    </citation>
    <scope>NUCLEOTIDE SEQUENCE</scope>
</reference>
<evidence type="ECO:0000313" key="1">
    <source>
        <dbReference type="EMBL" id="GFY58581.1"/>
    </source>
</evidence>
<gene>
    <name evidence="1" type="ORF">TNIN_363191</name>
</gene>
<protein>
    <submittedName>
        <fullName evidence="1">Uncharacterized protein</fullName>
    </submittedName>
</protein>
<organism evidence="1 2">
    <name type="scientific">Trichonephila inaurata madagascariensis</name>
    <dbReference type="NCBI Taxonomy" id="2747483"/>
    <lineage>
        <taxon>Eukaryota</taxon>
        <taxon>Metazoa</taxon>
        <taxon>Ecdysozoa</taxon>
        <taxon>Arthropoda</taxon>
        <taxon>Chelicerata</taxon>
        <taxon>Arachnida</taxon>
        <taxon>Araneae</taxon>
        <taxon>Araneomorphae</taxon>
        <taxon>Entelegynae</taxon>
        <taxon>Araneoidea</taxon>
        <taxon>Nephilidae</taxon>
        <taxon>Trichonephila</taxon>
        <taxon>Trichonephila inaurata</taxon>
    </lineage>
</organism>